<dbReference type="InParanoid" id="H2ZAJ1"/>
<dbReference type="PROSITE" id="PS50030">
    <property type="entry name" value="UBA"/>
    <property type="match status" value="1"/>
</dbReference>
<dbReference type="CDD" id="cd14291">
    <property type="entry name" value="UBA1_NUB1_like"/>
    <property type="match status" value="1"/>
</dbReference>
<dbReference type="OMA" id="GHRLNAF"/>
<evidence type="ECO:0008006" key="11">
    <source>
        <dbReference type="Google" id="ProtNLM"/>
    </source>
</evidence>
<dbReference type="InterPro" id="IPR057273">
    <property type="entry name" value="Ddi1/2_HDD"/>
</dbReference>
<dbReference type="InterPro" id="IPR021109">
    <property type="entry name" value="Peptidase_aspartic_dom_sf"/>
</dbReference>
<dbReference type="InterPro" id="IPR015940">
    <property type="entry name" value="UBA"/>
</dbReference>
<dbReference type="InterPro" id="IPR019103">
    <property type="entry name" value="Peptidase_aspartic_DDI1-type"/>
</dbReference>
<feature type="region of interest" description="Disordered" evidence="6">
    <location>
        <begin position="366"/>
        <end position="408"/>
    </location>
</feature>
<dbReference type="Pfam" id="PF09668">
    <property type="entry name" value="Asp_protease"/>
    <property type="match status" value="1"/>
</dbReference>
<dbReference type="Pfam" id="PF00240">
    <property type="entry name" value="ubiquitin"/>
    <property type="match status" value="1"/>
</dbReference>
<dbReference type="InterPro" id="IPR000626">
    <property type="entry name" value="Ubiquitin-like_dom"/>
</dbReference>
<dbReference type="PROSITE" id="PS50053">
    <property type="entry name" value="UBIQUITIN_2"/>
    <property type="match status" value="1"/>
</dbReference>
<dbReference type="Ensembl" id="ENSCSAVT00000014772.1">
    <property type="protein sequence ID" value="ENSCSAVP00000014606.1"/>
    <property type="gene ID" value="ENSCSAVG00000008537.1"/>
</dbReference>
<dbReference type="GeneTree" id="ENSGT00950000182999"/>
<dbReference type="eggNOG" id="KOG0012">
    <property type="taxonomic scope" value="Eukaryota"/>
</dbReference>
<dbReference type="Proteomes" id="UP000007875">
    <property type="component" value="Unassembled WGS sequence"/>
</dbReference>
<protein>
    <recommendedName>
        <fullName evidence="11">UBA domain-containing protein</fullName>
    </recommendedName>
</protein>
<proteinExistence type="inferred from homology"/>
<dbReference type="SUPFAM" id="SSF50630">
    <property type="entry name" value="Acid proteases"/>
    <property type="match status" value="1"/>
</dbReference>
<name>H2ZAJ1_CIOSA</name>
<dbReference type="SUPFAM" id="SSF54236">
    <property type="entry name" value="Ubiquitin-like"/>
    <property type="match status" value="1"/>
</dbReference>
<keyword evidence="2" id="KW-0645">Protease</keyword>
<dbReference type="AlphaFoldDB" id="H2ZAJ1"/>
<feature type="domain" description="Ubiquitin-like" evidence="8">
    <location>
        <begin position="1"/>
        <end position="69"/>
    </location>
</feature>
<evidence type="ECO:0000256" key="4">
    <source>
        <dbReference type="ARBA" id="ARBA00022801"/>
    </source>
</evidence>
<evidence type="ECO:0000259" key="8">
    <source>
        <dbReference type="PROSITE" id="PS50053"/>
    </source>
</evidence>
<evidence type="ECO:0000313" key="9">
    <source>
        <dbReference type="Ensembl" id="ENSCSAVP00000014606.1"/>
    </source>
</evidence>
<accession>H2ZAJ1</accession>
<keyword evidence="5" id="KW-0175">Coiled coil</keyword>
<reference evidence="9" key="3">
    <citation type="submission" date="2025-09" db="UniProtKB">
        <authorList>
            <consortium name="Ensembl"/>
        </authorList>
    </citation>
    <scope>IDENTIFICATION</scope>
</reference>
<dbReference type="CDD" id="cd05479">
    <property type="entry name" value="RP_DDI"/>
    <property type="match status" value="1"/>
</dbReference>
<feature type="domain" description="UBA" evidence="7">
    <location>
        <begin position="406"/>
        <end position="449"/>
    </location>
</feature>
<dbReference type="Gene3D" id="2.40.70.10">
    <property type="entry name" value="Acid Proteases"/>
    <property type="match status" value="1"/>
</dbReference>
<evidence type="ECO:0000256" key="5">
    <source>
        <dbReference type="SAM" id="Coils"/>
    </source>
</evidence>
<dbReference type="InterPro" id="IPR029071">
    <property type="entry name" value="Ubiquitin-like_domsf"/>
</dbReference>
<dbReference type="PANTHER" id="PTHR15397">
    <property type="entry name" value="SODIUM-GLUCOSE COTRANSPORTER REGULATORY PROTEIN -RELATED"/>
    <property type="match status" value="1"/>
</dbReference>
<evidence type="ECO:0000256" key="2">
    <source>
        <dbReference type="ARBA" id="ARBA00022670"/>
    </source>
</evidence>
<comment type="similarity">
    <text evidence="1">Belongs to the DDI1 family.</text>
</comment>
<keyword evidence="3" id="KW-0064">Aspartyl protease</keyword>
<dbReference type="Gene3D" id="1.10.8.10">
    <property type="entry name" value="DNA helicase RuvA subunit, C-terminal domain"/>
    <property type="match status" value="1"/>
</dbReference>
<dbReference type="Pfam" id="PF24669">
    <property type="entry name" value="Ddi2_HDD"/>
    <property type="match status" value="1"/>
</dbReference>
<reference evidence="9" key="2">
    <citation type="submission" date="2025-08" db="UniProtKB">
        <authorList>
            <consortium name="Ensembl"/>
        </authorList>
    </citation>
    <scope>IDENTIFICATION</scope>
</reference>
<dbReference type="InterPro" id="IPR009060">
    <property type="entry name" value="UBA-like_sf"/>
</dbReference>
<dbReference type="SMART" id="SM00213">
    <property type="entry name" value="UBQ"/>
    <property type="match status" value="1"/>
</dbReference>
<organism evidence="9 10">
    <name type="scientific">Ciona savignyi</name>
    <name type="common">Pacific transparent sea squirt</name>
    <dbReference type="NCBI Taxonomy" id="51511"/>
    <lineage>
        <taxon>Eukaryota</taxon>
        <taxon>Metazoa</taxon>
        <taxon>Chordata</taxon>
        <taxon>Tunicata</taxon>
        <taxon>Ascidiacea</taxon>
        <taxon>Phlebobranchia</taxon>
        <taxon>Cionidae</taxon>
        <taxon>Ciona</taxon>
    </lineage>
</organism>
<evidence type="ECO:0000259" key="7">
    <source>
        <dbReference type="PROSITE" id="PS50030"/>
    </source>
</evidence>
<dbReference type="GO" id="GO:0006508">
    <property type="term" value="P:proteolysis"/>
    <property type="evidence" value="ECO:0007669"/>
    <property type="project" value="UniProtKB-KW"/>
</dbReference>
<evidence type="ECO:0000256" key="3">
    <source>
        <dbReference type="ARBA" id="ARBA00022750"/>
    </source>
</evidence>
<dbReference type="Gene3D" id="3.10.20.90">
    <property type="entry name" value="Phosphatidylinositol 3-kinase Catalytic Subunit, Chain A, domain 1"/>
    <property type="match status" value="1"/>
</dbReference>
<evidence type="ECO:0000256" key="6">
    <source>
        <dbReference type="SAM" id="MobiDB-lite"/>
    </source>
</evidence>
<sequence>MILTVCSDNKTWTFDVGMDITLQEFKVVCSGETEIPSDKLKLLFNNKLLSDNTQPLKHYGVGENDILLIQQDPIMPNPPPPRSNFSNVPAIDFSRIQIPSSSGASAPRVVNNGVNRNDEPAKVREWFLNNPHDLALLKERNPTLADALLSGDLNRFAAEFKKIRDAREQAEKESIQLRNANPMDPEVQRKIAAEIERKNIDENMNMAIEESPESFGQVVMLWINLRVNNHHVKAFVDSGAQTTIMSSDCAKRCNIMRLVDRRFEGIAKGVGTQKILGRIHLAQIQIEDVFLQCSFSVLEDQSMDVLLGLDMLRRHLCVIDLRENCLMIGTSQTKTKFLSETDLPSHNRLHNPSEEEDISKAVMESVEDAKKKQDAEKRPTSATTTSDAKMAKASHSDQPSSSRSPEKPSEFYLNIQKLVDMGFNEFEAEAELNSCNGDLQKAIANILTRNIQS</sequence>
<dbReference type="SUPFAM" id="SSF46934">
    <property type="entry name" value="UBA-like"/>
    <property type="match status" value="1"/>
</dbReference>
<dbReference type="FunFam" id="2.40.70.10:FF:000005">
    <property type="entry name" value="DNA damage inducible 1 homolog 2"/>
    <property type="match status" value="1"/>
</dbReference>
<evidence type="ECO:0000256" key="1">
    <source>
        <dbReference type="ARBA" id="ARBA00009136"/>
    </source>
</evidence>
<keyword evidence="10" id="KW-1185">Reference proteome</keyword>
<feature type="coiled-coil region" evidence="5">
    <location>
        <begin position="153"/>
        <end position="180"/>
    </location>
</feature>
<dbReference type="PANTHER" id="PTHR15397:SF3">
    <property type="entry name" value="DNA DAMAGE INDUCIBLE 1 HOMOLOG 2"/>
    <property type="match status" value="1"/>
</dbReference>
<reference evidence="10" key="1">
    <citation type="submission" date="2003-08" db="EMBL/GenBank/DDBJ databases">
        <authorList>
            <person name="Birren B."/>
            <person name="Nusbaum C."/>
            <person name="Abebe A."/>
            <person name="Abouelleil A."/>
            <person name="Adekoya E."/>
            <person name="Ait-zahra M."/>
            <person name="Allen N."/>
            <person name="Allen T."/>
            <person name="An P."/>
            <person name="Anderson M."/>
            <person name="Anderson S."/>
            <person name="Arachchi H."/>
            <person name="Armbruster J."/>
            <person name="Bachantsang P."/>
            <person name="Baldwin J."/>
            <person name="Barry A."/>
            <person name="Bayul T."/>
            <person name="Blitshsteyn B."/>
            <person name="Bloom T."/>
            <person name="Blye J."/>
            <person name="Boguslavskiy L."/>
            <person name="Borowsky M."/>
            <person name="Boukhgalter B."/>
            <person name="Brunache A."/>
            <person name="Butler J."/>
            <person name="Calixte N."/>
            <person name="Calvo S."/>
            <person name="Camarata J."/>
            <person name="Campo K."/>
            <person name="Chang J."/>
            <person name="Cheshatsang Y."/>
            <person name="Citroen M."/>
            <person name="Collymore A."/>
            <person name="Considine T."/>
            <person name="Cook A."/>
            <person name="Cooke P."/>
            <person name="Corum B."/>
            <person name="Cuomo C."/>
            <person name="David R."/>
            <person name="Dawoe T."/>
            <person name="Degray S."/>
            <person name="Dodge S."/>
            <person name="Dooley K."/>
            <person name="Dorje P."/>
            <person name="Dorjee K."/>
            <person name="Dorris L."/>
            <person name="Duffey N."/>
            <person name="Dupes A."/>
            <person name="Elkins T."/>
            <person name="Engels R."/>
            <person name="Erickson J."/>
            <person name="Farina A."/>
            <person name="Faro S."/>
            <person name="Ferreira P."/>
            <person name="Fischer H."/>
            <person name="Fitzgerald M."/>
            <person name="Foley K."/>
            <person name="Gage D."/>
            <person name="Galagan J."/>
            <person name="Gearin G."/>
            <person name="Gnerre S."/>
            <person name="Gnirke A."/>
            <person name="Goyette A."/>
            <person name="Graham J."/>
            <person name="Grandbois E."/>
            <person name="Gyaltsen K."/>
            <person name="Hafez N."/>
            <person name="Hagopian D."/>
            <person name="Hagos B."/>
            <person name="Hall J."/>
            <person name="Hatcher B."/>
            <person name="Heller A."/>
            <person name="Higgins H."/>
            <person name="Honan T."/>
            <person name="Horn A."/>
            <person name="Houde N."/>
            <person name="Hughes L."/>
            <person name="Hulme W."/>
            <person name="Husby E."/>
            <person name="Iliev I."/>
            <person name="Jaffe D."/>
            <person name="Jones C."/>
            <person name="Kamal M."/>
            <person name="Kamat A."/>
            <person name="Kamvysselis M."/>
            <person name="Karlsson E."/>
            <person name="Kells C."/>
            <person name="Kieu A."/>
            <person name="Kisner P."/>
            <person name="Kodira C."/>
            <person name="Kulbokas E."/>
            <person name="Labutti K."/>
            <person name="Lama D."/>
            <person name="Landers T."/>
            <person name="Leger J."/>
            <person name="Levine S."/>
            <person name="Lewis D."/>
            <person name="Lewis T."/>
            <person name="Lindblad-toh K."/>
            <person name="Liu X."/>
            <person name="Lokyitsang T."/>
            <person name="Lokyitsang Y."/>
            <person name="Lucien O."/>
            <person name="Lui A."/>
            <person name="Ma L.J."/>
            <person name="Mabbitt R."/>
            <person name="Macdonald J."/>
            <person name="Maclean C."/>
            <person name="Major J."/>
            <person name="Manning J."/>
            <person name="Marabella R."/>
            <person name="Maru K."/>
            <person name="Matthews C."/>
            <person name="Mauceli E."/>
            <person name="Mccarthy M."/>
            <person name="Mcdonough S."/>
            <person name="Mcghee T."/>
            <person name="Meldrim J."/>
            <person name="Meneus L."/>
            <person name="Mesirov J."/>
            <person name="Mihalev A."/>
            <person name="Mihova T."/>
            <person name="Mikkelsen T."/>
            <person name="Mlenga V."/>
            <person name="Moru K."/>
            <person name="Mozes J."/>
            <person name="Mulrain L."/>
            <person name="Munson G."/>
            <person name="Naylor J."/>
            <person name="Newes C."/>
            <person name="Nguyen C."/>
            <person name="Nguyen N."/>
            <person name="Nguyen T."/>
            <person name="Nicol R."/>
            <person name="Nielsen C."/>
            <person name="Nizzari M."/>
            <person name="Norbu C."/>
            <person name="Norbu N."/>
            <person name="O'donnell P."/>
            <person name="Okoawo O."/>
            <person name="O'leary S."/>
            <person name="Omotosho B."/>
            <person name="O'neill K."/>
            <person name="Osman S."/>
            <person name="Parker S."/>
            <person name="Perrin D."/>
            <person name="Phunkhang P."/>
            <person name="Piqani B."/>
            <person name="Purcell S."/>
            <person name="Rachupka T."/>
            <person name="Ramasamy U."/>
            <person name="Rameau R."/>
            <person name="Ray V."/>
            <person name="Raymond C."/>
            <person name="Retta R."/>
            <person name="Richardson S."/>
            <person name="Rise C."/>
            <person name="Rodriguez J."/>
            <person name="Rogers J."/>
            <person name="Rogov P."/>
            <person name="Rutman M."/>
            <person name="Schupbach R."/>
            <person name="Seaman C."/>
            <person name="Settipalli S."/>
            <person name="Sharpe T."/>
            <person name="Sheridan J."/>
            <person name="Sherpa N."/>
            <person name="Shi J."/>
            <person name="Smirnov S."/>
            <person name="Smith C."/>
            <person name="Sougnez C."/>
            <person name="Spencer B."/>
            <person name="Stalker J."/>
            <person name="Stange-thomann N."/>
            <person name="Stavropoulos S."/>
            <person name="Stetson K."/>
            <person name="Stone C."/>
            <person name="Stone S."/>
            <person name="Stubbs M."/>
            <person name="Talamas J."/>
            <person name="Tchuinga P."/>
            <person name="Tenzing P."/>
            <person name="Tesfaye S."/>
            <person name="Theodore J."/>
            <person name="Thoulutsang Y."/>
            <person name="Topham K."/>
            <person name="Towey S."/>
            <person name="Tsamla T."/>
            <person name="Tsomo N."/>
            <person name="Vallee D."/>
            <person name="Vassiliev H."/>
            <person name="Venkataraman V."/>
            <person name="Vinson J."/>
            <person name="Vo A."/>
            <person name="Wade C."/>
            <person name="Wang S."/>
            <person name="Wangchuk T."/>
            <person name="Wangdi T."/>
            <person name="Whittaker C."/>
            <person name="Wilkinson J."/>
            <person name="Wu Y."/>
            <person name="Wyman D."/>
            <person name="Yadav S."/>
            <person name="Yang S."/>
            <person name="Yang X."/>
            <person name="Yeager S."/>
            <person name="Yee E."/>
            <person name="Young G."/>
            <person name="Zainoun J."/>
            <person name="Zembeck L."/>
            <person name="Zimmer A."/>
            <person name="Zody M."/>
            <person name="Lander E."/>
        </authorList>
    </citation>
    <scope>NUCLEOTIDE SEQUENCE [LARGE SCALE GENOMIC DNA]</scope>
</reference>
<dbReference type="STRING" id="51511.ENSCSAVP00000014606"/>
<dbReference type="HOGENOM" id="CLU_020435_2_0_1"/>
<feature type="region of interest" description="Disordered" evidence="6">
    <location>
        <begin position="339"/>
        <end position="358"/>
    </location>
</feature>
<evidence type="ECO:0000313" key="10">
    <source>
        <dbReference type="Proteomes" id="UP000007875"/>
    </source>
</evidence>
<feature type="compositionally biased region" description="Basic and acidic residues" evidence="6">
    <location>
        <begin position="367"/>
        <end position="379"/>
    </location>
</feature>
<dbReference type="GO" id="GO:0004190">
    <property type="term" value="F:aspartic-type endopeptidase activity"/>
    <property type="evidence" value="ECO:0007669"/>
    <property type="project" value="UniProtKB-KW"/>
</dbReference>
<keyword evidence="4" id="KW-0378">Hydrolase</keyword>